<dbReference type="Proteomes" id="UP000244523">
    <property type="component" value="Unassembled WGS sequence"/>
</dbReference>
<sequence>MTAFVPRILGTGHTVPGKIRLNDDPIFDWIKKNNPAGLELFAGYDKRHVLSEGECMIDIMLPAAQLALKNAGIRPDQVDLLIGDGSIGAYVTPNTISELHHRLGLPARALPLPVGNNFSQFNAGMMIADALIRAGRATYVLIVLGDNWTRYVDYHTAQAVSAADGAAACVIGPSDNAACWHFVDEITVADTSYYGSMFMAPDLLPEKVQDGGGLPDSEYTHPYFHITEEGIKGFTEFGVNTSADAVAQLLARNRVDAKDICLLTHQASTKLMDHWKDVIKPGCYVQTIAQYANMVQCSVLFNLSWGAQNANDFTQDWLVVLCLGPDMHANAMLMRRN</sequence>
<dbReference type="SUPFAM" id="SSF53901">
    <property type="entry name" value="Thiolase-like"/>
    <property type="match status" value="2"/>
</dbReference>
<name>A0A2T6KMR8_9RHOB</name>
<comment type="caution">
    <text evidence="2">The sequence shown here is derived from an EMBL/GenBank/DDBJ whole genome shotgun (WGS) entry which is preliminary data.</text>
</comment>
<dbReference type="RefSeq" id="WP_108385624.1">
    <property type="nucleotide sequence ID" value="NZ_QBUD01000002.1"/>
</dbReference>
<dbReference type="GO" id="GO:0006633">
    <property type="term" value="P:fatty acid biosynthetic process"/>
    <property type="evidence" value="ECO:0007669"/>
    <property type="project" value="InterPro"/>
</dbReference>
<evidence type="ECO:0000313" key="2">
    <source>
        <dbReference type="EMBL" id="PUB17515.1"/>
    </source>
</evidence>
<dbReference type="PANTHER" id="PTHR34069:SF2">
    <property type="entry name" value="BETA-KETOACYL-[ACYL-CARRIER-PROTEIN] SYNTHASE III"/>
    <property type="match status" value="1"/>
</dbReference>
<dbReference type="OrthoDB" id="151547at2"/>
<evidence type="ECO:0000259" key="1">
    <source>
        <dbReference type="Pfam" id="PF08545"/>
    </source>
</evidence>
<dbReference type="GO" id="GO:0004315">
    <property type="term" value="F:3-oxoacyl-[acyl-carrier-protein] synthase activity"/>
    <property type="evidence" value="ECO:0007669"/>
    <property type="project" value="InterPro"/>
</dbReference>
<dbReference type="EMBL" id="QBUD01000002">
    <property type="protein sequence ID" value="PUB17515.1"/>
    <property type="molecule type" value="Genomic_DNA"/>
</dbReference>
<accession>A0A2T6KMR8</accession>
<reference evidence="2 3" key="1">
    <citation type="submission" date="2018-04" db="EMBL/GenBank/DDBJ databases">
        <title>Genomic Encyclopedia of Archaeal and Bacterial Type Strains, Phase II (KMG-II): from individual species to whole genera.</title>
        <authorList>
            <person name="Goeker M."/>
        </authorList>
    </citation>
    <scope>NUCLEOTIDE SEQUENCE [LARGE SCALE GENOMIC DNA]</scope>
    <source>
        <strain evidence="2 3">DSM 29955</strain>
    </source>
</reference>
<dbReference type="Pfam" id="PF08545">
    <property type="entry name" value="ACP_syn_III"/>
    <property type="match status" value="1"/>
</dbReference>
<evidence type="ECO:0000313" key="3">
    <source>
        <dbReference type="Proteomes" id="UP000244523"/>
    </source>
</evidence>
<protein>
    <submittedName>
        <fullName evidence="2">3-oxoacyl-[acyl-carrier-protein] synthase-3</fullName>
    </submittedName>
</protein>
<dbReference type="Gene3D" id="3.40.47.10">
    <property type="match status" value="2"/>
</dbReference>
<organism evidence="2 3">
    <name type="scientific">Yoonia sediminilitoris</name>
    <dbReference type="NCBI Taxonomy" id="1286148"/>
    <lineage>
        <taxon>Bacteria</taxon>
        <taxon>Pseudomonadati</taxon>
        <taxon>Pseudomonadota</taxon>
        <taxon>Alphaproteobacteria</taxon>
        <taxon>Rhodobacterales</taxon>
        <taxon>Paracoccaceae</taxon>
        <taxon>Yoonia</taxon>
    </lineage>
</organism>
<dbReference type="AlphaFoldDB" id="A0A2T6KMR8"/>
<gene>
    <name evidence="2" type="ORF">C8N45_102527</name>
</gene>
<dbReference type="PANTHER" id="PTHR34069">
    <property type="entry name" value="3-OXOACYL-[ACYL-CARRIER-PROTEIN] SYNTHASE 3"/>
    <property type="match status" value="1"/>
</dbReference>
<keyword evidence="3" id="KW-1185">Reference proteome</keyword>
<dbReference type="GO" id="GO:0044550">
    <property type="term" value="P:secondary metabolite biosynthetic process"/>
    <property type="evidence" value="ECO:0007669"/>
    <property type="project" value="TreeGrafter"/>
</dbReference>
<proteinExistence type="predicted"/>
<feature type="domain" description="Beta-ketoacyl-[acyl-carrier-protein] synthase III N-terminal" evidence="1">
    <location>
        <begin position="121"/>
        <end position="177"/>
    </location>
</feature>
<dbReference type="InterPro" id="IPR016039">
    <property type="entry name" value="Thiolase-like"/>
</dbReference>
<dbReference type="InterPro" id="IPR013751">
    <property type="entry name" value="ACP_syn_III_N"/>
</dbReference>